<dbReference type="AlphaFoldDB" id="A0A327RAH9"/>
<protein>
    <submittedName>
        <fullName evidence="9">Outer membrane protein TolC</fullName>
    </submittedName>
</protein>
<dbReference type="PANTHER" id="PTHR30026:SF20">
    <property type="entry name" value="OUTER MEMBRANE PROTEIN TOLC"/>
    <property type="match status" value="1"/>
</dbReference>
<keyword evidence="6" id="KW-0472">Membrane</keyword>
<keyword evidence="10" id="KW-1185">Reference proteome</keyword>
<evidence type="ECO:0000256" key="4">
    <source>
        <dbReference type="ARBA" id="ARBA00022452"/>
    </source>
</evidence>
<evidence type="ECO:0000313" key="10">
    <source>
        <dbReference type="Proteomes" id="UP000249547"/>
    </source>
</evidence>
<evidence type="ECO:0000313" key="9">
    <source>
        <dbReference type="EMBL" id="RAJ10927.1"/>
    </source>
</evidence>
<evidence type="ECO:0000256" key="1">
    <source>
        <dbReference type="ARBA" id="ARBA00004442"/>
    </source>
</evidence>
<comment type="similarity">
    <text evidence="2">Belongs to the outer membrane factor (OMF) (TC 1.B.17) family.</text>
</comment>
<accession>A0A327RAH9</accession>
<evidence type="ECO:0000256" key="8">
    <source>
        <dbReference type="SAM" id="SignalP"/>
    </source>
</evidence>
<dbReference type="SUPFAM" id="SSF56954">
    <property type="entry name" value="Outer membrane efflux proteins (OEP)"/>
    <property type="match status" value="1"/>
</dbReference>
<dbReference type="Proteomes" id="UP000249547">
    <property type="component" value="Unassembled WGS sequence"/>
</dbReference>
<comment type="caution">
    <text evidence="9">The sequence shown here is derived from an EMBL/GenBank/DDBJ whole genome shotgun (WGS) entry which is preliminary data.</text>
</comment>
<name>A0A327RAH9_9BACT</name>
<dbReference type="GO" id="GO:1990281">
    <property type="term" value="C:efflux pump complex"/>
    <property type="evidence" value="ECO:0007669"/>
    <property type="project" value="TreeGrafter"/>
</dbReference>
<sequence length="456" mass="51639">MTHKRILTLIIALQAAFVAPLLAQTAGTAPSINRLNLQSSIQYALEHQYTLLNARLATKKSVEQVREQRGKLFPHAEINANFVDNIKLATSLIPDISAGGNPNNRIPVQFGTKFTSNVTGQVNQTIFNSDYFLGLKAAKVYTELSTKDLRRTEIDTRVAVTEAYLNVLVNKEAIEILVANRDQLKKTLEDTKARYDVGIAERIDVDRIQVSFNTTETQVKNAERLLYYSYFVLKFQMSMPEADSLELMETVRDFDPTKDLPQDTSMYEPHDRVEYSMQETQIALNQLDLKSKKLSILPSLNAYVNYGWNFFGADMGELYKSGFGASAFGVTFSWPVFQGTERVHRVNQSKITLQQSYYDLQNLTLQIQLEVRQAFTEYQNNMLILSTQKQNMELNQGIYDRVELKFEQGVATSLDVISAEAELKQSQGDYINSLLNALLSKVQLDKAMGKIQTTGR</sequence>
<comment type="subcellular location">
    <subcellularLocation>
        <location evidence="1">Cell outer membrane</location>
    </subcellularLocation>
</comment>
<keyword evidence="5" id="KW-0812">Transmembrane</keyword>
<evidence type="ECO:0000256" key="6">
    <source>
        <dbReference type="ARBA" id="ARBA00023136"/>
    </source>
</evidence>
<dbReference type="Gene3D" id="1.20.1600.10">
    <property type="entry name" value="Outer membrane efflux proteins (OEP)"/>
    <property type="match status" value="1"/>
</dbReference>
<feature type="signal peptide" evidence="8">
    <location>
        <begin position="1"/>
        <end position="23"/>
    </location>
</feature>
<dbReference type="InterPro" id="IPR051906">
    <property type="entry name" value="TolC-like"/>
</dbReference>
<dbReference type="EMBL" id="QLLL01000001">
    <property type="protein sequence ID" value="RAJ10927.1"/>
    <property type="molecule type" value="Genomic_DNA"/>
</dbReference>
<evidence type="ECO:0000256" key="5">
    <source>
        <dbReference type="ARBA" id="ARBA00022692"/>
    </source>
</evidence>
<dbReference type="Pfam" id="PF02321">
    <property type="entry name" value="OEP"/>
    <property type="match status" value="2"/>
</dbReference>
<keyword evidence="7" id="KW-0998">Cell outer membrane</keyword>
<dbReference type="GO" id="GO:0009279">
    <property type="term" value="C:cell outer membrane"/>
    <property type="evidence" value="ECO:0007669"/>
    <property type="project" value="UniProtKB-SubCell"/>
</dbReference>
<evidence type="ECO:0000256" key="7">
    <source>
        <dbReference type="ARBA" id="ARBA00023237"/>
    </source>
</evidence>
<dbReference type="GO" id="GO:0015562">
    <property type="term" value="F:efflux transmembrane transporter activity"/>
    <property type="evidence" value="ECO:0007669"/>
    <property type="project" value="InterPro"/>
</dbReference>
<keyword evidence="3" id="KW-0813">Transport</keyword>
<dbReference type="GO" id="GO:0015288">
    <property type="term" value="F:porin activity"/>
    <property type="evidence" value="ECO:0007669"/>
    <property type="project" value="TreeGrafter"/>
</dbReference>
<feature type="chain" id="PRO_5016404190" evidence="8">
    <location>
        <begin position="24"/>
        <end position="456"/>
    </location>
</feature>
<proteinExistence type="inferred from homology"/>
<keyword evidence="4" id="KW-1134">Transmembrane beta strand</keyword>
<reference evidence="9 10" key="1">
    <citation type="submission" date="2018-06" db="EMBL/GenBank/DDBJ databases">
        <title>Genomic Encyclopedia of Archaeal and Bacterial Type Strains, Phase II (KMG-II): from individual species to whole genera.</title>
        <authorList>
            <person name="Goeker M."/>
        </authorList>
    </citation>
    <scope>NUCLEOTIDE SEQUENCE [LARGE SCALE GENOMIC DNA]</scope>
    <source>
        <strain evidence="9 10">DSM 23857</strain>
    </source>
</reference>
<gene>
    <name evidence="9" type="ORF">LX64_00534</name>
</gene>
<organism evidence="9 10">
    <name type="scientific">Chitinophaga skermanii</name>
    <dbReference type="NCBI Taxonomy" id="331697"/>
    <lineage>
        <taxon>Bacteria</taxon>
        <taxon>Pseudomonadati</taxon>
        <taxon>Bacteroidota</taxon>
        <taxon>Chitinophagia</taxon>
        <taxon>Chitinophagales</taxon>
        <taxon>Chitinophagaceae</taxon>
        <taxon>Chitinophaga</taxon>
    </lineage>
</organism>
<dbReference type="PANTHER" id="PTHR30026">
    <property type="entry name" value="OUTER MEMBRANE PROTEIN TOLC"/>
    <property type="match status" value="1"/>
</dbReference>
<evidence type="ECO:0000256" key="2">
    <source>
        <dbReference type="ARBA" id="ARBA00007613"/>
    </source>
</evidence>
<keyword evidence="8" id="KW-0732">Signal</keyword>
<evidence type="ECO:0000256" key="3">
    <source>
        <dbReference type="ARBA" id="ARBA00022448"/>
    </source>
</evidence>
<dbReference type="InterPro" id="IPR003423">
    <property type="entry name" value="OMP_efflux"/>
</dbReference>